<keyword evidence="4" id="KW-0833">Ubl conjugation pathway</keyword>
<dbReference type="OrthoDB" id="10262026at2759"/>
<dbReference type="InterPro" id="IPR019734">
    <property type="entry name" value="TPR_rpt"/>
</dbReference>
<evidence type="ECO:0000313" key="10">
    <source>
        <dbReference type="Proteomes" id="UP000751190"/>
    </source>
</evidence>
<dbReference type="GO" id="GO:0031145">
    <property type="term" value="P:anaphase-promoting complex-dependent catabolic process"/>
    <property type="evidence" value="ECO:0007669"/>
    <property type="project" value="TreeGrafter"/>
</dbReference>
<keyword evidence="1" id="KW-0132">Cell division</keyword>
<dbReference type="Proteomes" id="UP000751190">
    <property type="component" value="Unassembled WGS sequence"/>
</dbReference>
<protein>
    <recommendedName>
        <fullName evidence="8">Cdc23 domain-containing protein</fullName>
    </recommendedName>
</protein>
<reference evidence="9" key="1">
    <citation type="submission" date="2021-05" db="EMBL/GenBank/DDBJ databases">
        <title>The genome of the haptophyte Pavlova lutheri (Diacronema luteri, Pavlovales) - a model for lipid biosynthesis in eukaryotic algae.</title>
        <authorList>
            <person name="Hulatt C.J."/>
            <person name="Posewitz M.C."/>
        </authorList>
    </citation>
    <scope>NUCLEOTIDE SEQUENCE</scope>
    <source>
        <strain evidence="9">NIVA-4/92</strain>
    </source>
</reference>
<evidence type="ECO:0000256" key="3">
    <source>
        <dbReference type="ARBA" id="ARBA00022776"/>
    </source>
</evidence>
<evidence type="ECO:0000256" key="2">
    <source>
        <dbReference type="ARBA" id="ARBA00022737"/>
    </source>
</evidence>
<feature type="repeat" description="TPR" evidence="7">
    <location>
        <begin position="341"/>
        <end position="374"/>
    </location>
</feature>
<dbReference type="PANTHER" id="PTHR12558">
    <property type="entry name" value="CELL DIVISION CYCLE 16,23,27"/>
    <property type="match status" value="1"/>
</dbReference>
<dbReference type="InterPro" id="IPR007192">
    <property type="entry name" value="APC8"/>
</dbReference>
<comment type="caution">
    <text evidence="9">The sequence shown here is derived from an EMBL/GenBank/DDBJ whole genome shotgun (WGS) entry which is preliminary data.</text>
</comment>
<evidence type="ECO:0000256" key="6">
    <source>
        <dbReference type="ARBA" id="ARBA00023306"/>
    </source>
</evidence>
<sequence length="541" mass="61286">MEIERVRAELRQAVRELSERGLYSSSKWCAEQLVGLGCPAATAGPSAPPAPADDGEATDALLLARCYFQMREYLRAAHALEEAPGHTARFLRLYALYLAGERRKDDQTLEESASLADSCPAHVANQQLKPIDAELRGLHERDALDGYALYLYAIVLKQLQRPAHAVDLLCAALHKEPTLWAAWLELAAACADRDAIARLALPEHWMKHFFYAHVCLELQQNSEAVTLYEGLATEFPASTYILAQLATAHYQLREFDEAQVRFEELLRADPYRLDNIDTYSNILYVKESKRALSCVAHNAVSLDKYRPETCCIIGNYYSLRAEHEKAVVHFQRALRLDRSYLSAWTLMGHEYVELKNTGAAIHAYRQAVQISPRDYRAWYALGQTYEILQMPFYALFYYRKATALRPYDARMWCALAGCYRLLNRKAEAIRCYERAESNDDREGIALQELARLHRESGNDAHAAACYARNLARRDAQQLEGADTVEALKFLAEHCKSIGELDKAQPFCARLLDCGGPQDVEEAKAMLREMRSAMSRANCSLR</sequence>
<dbReference type="GO" id="GO:0016567">
    <property type="term" value="P:protein ubiquitination"/>
    <property type="evidence" value="ECO:0007669"/>
    <property type="project" value="TreeGrafter"/>
</dbReference>
<dbReference type="EMBL" id="JAGTXO010000050">
    <property type="protein sequence ID" value="KAG8458526.1"/>
    <property type="molecule type" value="Genomic_DNA"/>
</dbReference>
<gene>
    <name evidence="9" type="ORF">KFE25_003061</name>
</gene>
<evidence type="ECO:0000256" key="1">
    <source>
        <dbReference type="ARBA" id="ARBA00022618"/>
    </source>
</evidence>
<dbReference type="GO" id="GO:0051301">
    <property type="term" value="P:cell division"/>
    <property type="evidence" value="ECO:0007669"/>
    <property type="project" value="UniProtKB-KW"/>
</dbReference>
<dbReference type="GO" id="GO:0005680">
    <property type="term" value="C:anaphase-promoting complex"/>
    <property type="evidence" value="ECO:0007669"/>
    <property type="project" value="InterPro"/>
</dbReference>
<dbReference type="SMART" id="SM00028">
    <property type="entry name" value="TPR"/>
    <property type="match status" value="7"/>
</dbReference>
<keyword evidence="6" id="KW-0131">Cell cycle</keyword>
<dbReference type="Gene3D" id="1.25.40.10">
    <property type="entry name" value="Tetratricopeptide repeat domain"/>
    <property type="match status" value="2"/>
</dbReference>
<dbReference type="PANTHER" id="PTHR12558:SF10">
    <property type="entry name" value="CELL DIVISION CYCLE PROTEIN 23 HOMOLOG"/>
    <property type="match status" value="1"/>
</dbReference>
<dbReference type="Pfam" id="PF13181">
    <property type="entry name" value="TPR_8"/>
    <property type="match status" value="1"/>
</dbReference>
<keyword evidence="10" id="KW-1185">Reference proteome</keyword>
<evidence type="ECO:0000256" key="4">
    <source>
        <dbReference type="ARBA" id="ARBA00022786"/>
    </source>
</evidence>
<proteinExistence type="predicted"/>
<feature type="repeat" description="TPR" evidence="7">
    <location>
        <begin position="307"/>
        <end position="340"/>
    </location>
</feature>
<dbReference type="AlphaFoldDB" id="A0A8J6C4Q9"/>
<keyword evidence="3" id="KW-0498">Mitosis</keyword>
<feature type="domain" description="Cdc23" evidence="8">
    <location>
        <begin position="6"/>
        <end position="246"/>
    </location>
</feature>
<dbReference type="Pfam" id="PF13414">
    <property type="entry name" value="TPR_11"/>
    <property type="match status" value="1"/>
</dbReference>
<organism evidence="9 10">
    <name type="scientific">Diacronema lutheri</name>
    <name type="common">Unicellular marine alga</name>
    <name type="synonym">Monochrysis lutheri</name>
    <dbReference type="NCBI Taxonomy" id="2081491"/>
    <lineage>
        <taxon>Eukaryota</taxon>
        <taxon>Haptista</taxon>
        <taxon>Haptophyta</taxon>
        <taxon>Pavlovophyceae</taxon>
        <taxon>Pavlovales</taxon>
        <taxon>Pavlovaceae</taxon>
        <taxon>Diacronema</taxon>
    </lineage>
</organism>
<feature type="repeat" description="TPR" evidence="7">
    <location>
        <begin position="239"/>
        <end position="272"/>
    </location>
</feature>
<dbReference type="InterPro" id="IPR011990">
    <property type="entry name" value="TPR-like_helical_dom_sf"/>
</dbReference>
<dbReference type="GO" id="GO:0045842">
    <property type="term" value="P:positive regulation of mitotic metaphase/anaphase transition"/>
    <property type="evidence" value="ECO:0007669"/>
    <property type="project" value="TreeGrafter"/>
</dbReference>
<accession>A0A8J6C4Q9</accession>
<dbReference type="SUPFAM" id="SSF48452">
    <property type="entry name" value="TPR-like"/>
    <property type="match status" value="3"/>
</dbReference>
<evidence type="ECO:0000256" key="7">
    <source>
        <dbReference type="PROSITE-ProRule" id="PRU00339"/>
    </source>
</evidence>
<keyword evidence="5 7" id="KW-0802">TPR repeat</keyword>
<dbReference type="PROSITE" id="PS50005">
    <property type="entry name" value="TPR"/>
    <property type="match status" value="3"/>
</dbReference>
<dbReference type="OMA" id="ERCLYHS"/>
<name>A0A8J6C4Q9_DIALT</name>
<keyword evidence="2" id="KW-0677">Repeat</keyword>
<evidence type="ECO:0000259" key="8">
    <source>
        <dbReference type="Pfam" id="PF04049"/>
    </source>
</evidence>
<dbReference type="Pfam" id="PF04049">
    <property type="entry name" value="ANAPC8"/>
    <property type="match status" value="1"/>
</dbReference>
<evidence type="ECO:0000256" key="5">
    <source>
        <dbReference type="ARBA" id="ARBA00022803"/>
    </source>
</evidence>
<evidence type="ECO:0000313" key="9">
    <source>
        <dbReference type="EMBL" id="KAG8458526.1"/>
    </source>
</evidence>